<evidence type="ECO:0000256" key="4">
    <source>
        <dbReference type="ARBA" id="ARBA00023306"/>
    </source>
</evidence>
<accession>A0A4U0QEK5</accession>
<keyword evidence="2 6" id="KW-0132">Cell division</keyword>
<dbReference type="OrthoDB" id="9794530at2"/>
<dbReference type="RefSeq" id="WP_136858062.1">
    <property type="nucleotide sequence ID" value="NZ_SUNH01000037.1"/>
</dbReference>
<evidence type="ECO:0000313" key="10">
    <source>
        <dbReference type="Proteomes" id="UP000306223"/>
    </source>
</evidence>
<dbReference type="NCBIfam" id="TIGR01222">
    <property type="entry name" value="minC"/>
    <property type="match status" value="1"/>
</dbReference>
<evidence type="ECO:0000259" key="7">
    <source>
        <dbReference type="Pfam" id="PF03775"/>
    </source>
</evidence>
<evidence type="ECO:0000256" key="6">
    <source>
        <dbReference type="HAMAP-Rule" id="MF_00267"/>
    </source>
</evidence>
<sequence>MSKGYARNRQDSVTAASAAFQVRGRFLTALVLRIDTDSAGDAFYAQLDEQLRTTPQFFSGAPMVLDLAHAPGLCDADPLAALLAHLRNRDLRVFGVQNADRLDGAVLERLGLIAVTTGRDAPLPRPTAAAPAAEVPPPLRNKVVHAPVRSGQRVMAEHGDLTVIGSVASGAELVAAGNIHVYGTLRGRAMAGCHGDESAHIFCQNLSAELVAIAGLYQTSETLDAAALNRCTHIYLKDEKLCMEVIA</sequence>
<dbReference type="GO" id="GO:0000902">
    <property type="term" value="P:cell morphogenesis"/>
    <property type="evidence" value="ECO:0007669"/>
    <property type="project" value="InterPro"/>
</dbReference>
<evidence type="ECO:0000259" key="8">
    <source>
        <dbReference type="Pfam" id="PF05209"/>
    </source>
</evidence>
<proteinExistence type="inferred from homology"/>
<comment type="similarity">
    <text evidence="1 6">Belongs to the MinC family.</text>
</comment>
<gene>
    <name evidence="6 9" type="primary">minC</name>
    <name evidence="9" type="ORF">FA740_17310</name>
</gene>
<keyword evidence="4 6" id="KW-0131">Cell cycle</keyword>
<comment type="function">
    <text evidence="5 6">Cell division inhibitor that blocks the formation of polar Z ring septums. Rapidly oscillates between the poles of the cell to destabilize FtsZ filaments that have formed before they mature into polar Z rings. Prevents FtsZ polymerization.</text>
</comment>
<evidence type="ECO:0000313" key="9">
    <source>
        <dbReference type="EMBL" id="TJZ79949.1"/>
    </source>
</evidence>
<dbReference type="AlphaFoldDB" id="A0A4U0QEK5"/>
<feature type="domain" description="Septum formation inhibitor MinC N-terminal" evidence="8">
    <location>
        <begin position="20"/>
        <end position="92"/>
    </location>
</feature>
<reference evidence="9 10" key="1">
    <citation type="submission" date="2019-04" db="EMBL/GenBank/DDBJ databases">
        <authorList>
            <person name="Li J."/>
        </authorList>
    </citation>
    <scope>NUCLEOTIDE SEQUENCE [LARGE SCALE GENOMIC DNA]</scope>
    <source>
        <strain evidence="9 10">CCTCC AB2016182</strain>
    </source>
</reference>
<comment type="caution">
    <text evidence="9">The sequence shown here is derived from an EMBL/GenBank/DDBJ whole genome shotgun (WGS) entry which is preliminary data.</text>
</comment>
<dbReference type="Pfam" id="PF05209">
    <property type="entry name" value="MinC_N"/>
    <property type="match status" value="1"/>
</dbReference>
<keyword evidence="3 6" id="KW-0717">Septation</keyword>
<name>A0A4U0QEK5_9RHOB</name>
<dbReference type="EMBL" id="SUNH01000037">
    <property type="protein sequence ID" value="TJZ79949.1"/>
    <property type="molecule type" value="Genomic_DNA"/>
</dbReference>
<comment type="subunit">
    <text evidence="6">Interacts with MinD and FtsZ.</text>
</comment>
<dbReference type="HAMAP" id="MF_00267">
    <property type="entry name" value="MinC"/>
    <property type="match status" value="1"/>
</dbReference>
<keyword evidence="10" id="KW-1185">Reference proteome</keyword>
<dbReference type="Pfam" id="PF03775">
    <property type="entry name" value="MinC_C"/>
    <property type="match status" value="1"/>
</dbReference>
<evidence type="ECO:0000256" key="3">
    <source>
        <dbReference type="ARBA" id="ARBA00023210"/>
    </source>
</evidence>
<evidence type="ECO:0000256" key="1">
    <source>
        <dbReference type="ARBA" id="ARBA00006291"/>
    </source>
</evidence>
<dbReference type="InterPro" id="IPR016098">
    <property type="entry name" value="CAP/MinC_C"/>
</dbReference>
<dbReference type="GO" id="GO:1901891">
    <property type="term" value="P:regulation of cell septum assembly"/>
    <property type="evidence" value="ECO:0007669"/>
    <property type="project" value="InterPro"/>
</dbReference>
<dbReference type="InterPro" id="IPR036145">
    <property type="entry name" value="MinC_C_sf"/>
</dbReference>
<dbReference type="SUPFAM" id="SSF63848">
    <property type="entry name" value="Cell-division inhibitor MinC, C-terminal domain"/>
    <property type="match status" value="1"/>
</dbReference>
<organism evidence="9 10">
    <name type="scientific">Paracoccus hibiscisoli</name>
    <dbReference type="NCBI Taxonomy" id="2023261"/>
    <lineage>
        <taxon>Bacteria</taxon>
        <taxon>Pseudomonadati</taxon>
        <taxon>Pseudomonadota</taxon>
        <taxon>Alphaproteobacteria</taxon>
        <taxon>Rhodobacterales</taxon>
        <taxon>Paracoccaceae</taxon>
        <taxon>Paracoccus</taxon>
    </lineage>
</organism>
<evidence type="ECO:0000256" key="5">
    <source>
        <dbReference type="ARBA" id="ARBA00025606"/>
    </source>
</evidence>
<dbReference type="InterPro" id="IPR013033">
    <property type="entry name" value="MinC"/>
</dbReference>
<feature type="domain" description="Septum formation inhibitor MinC C-terminal" evidence="7">
    <location>
        <begin position="143"/>
        <end position="243"/>
    </location>
</feature>
<evidence type="ECO:0000256" key="2">
    <source>
        <dbReference type="ARBA" id="ARBA00022618"/>
    </source>
</evidence>
<dbReference type="PANTHER" id="PTHR34108:SF1">
    <property type="entry name" value="SEPTUM SITE-DETERMINING PROTEIN MINC"/>
    <property type="match status" value="1"/>
</dbReference>
<dbReference type="InterPro" id="IPR007874">
    <property type="entry name" value="MinC_N"/>
</dbReference>
<dbReference type="Gene3D" id="3.30.70.260">
    <property type="match status" value="1"/>
</dbReference>
<dbReference type="GO" id="GO:0051302">
    <property type="term" value="P:regulation of cell division"/>
    <property type="evidence" value="ECO:0007669"/>
    <property type="project" value="InterPro"/>
</dbReference>
<dbReference type="PANTHER" id="PTHR34108">
    <property type="entry name" value="SEPTUM SITE-DETERMINING PROTEIN MINC"/>
    <property type="match status" value="1"/>
</dbReference>
<dbReference type="InterPro" id="IPR005526">
    <property type="entry name" value="Septum_form_inhib_MinC_C"/>
</dbReference>
<dbReference type="Gene3D" id="2.160.20.70">
    <property type="match status" value="1"/>
</dbReference>
<protein>
    <recommendedName>
        <fullName evidence="6">Probable septum site-determining protein MinC</fullName>
    </recommendedName>
</protein>
<dbReference type="Proteomes" id="UP000306223">
    <property type="component" value="Unassembled WGS sequence"/>
</dbReference>
<dbReference type="GO" id="GO:0000917">
    <property type="term" value="P:division septum assembly"/>
    <property type="evidence" value="ECO:0007669"/>
    <property type="project" value="UniProtKB-KW"/>
</dbReference>